<dbReference type="GO" id="GO:0036157">
    <property type="term" value="C:outer dynein arm"/>
    <property type="evidence" value="ECO:0007669"/>
    <property type="project" value="TreeGrafter"/>
</dbReference>
<dbReference type="GO" id="GO:0036158">
    <property type="term" value="P:outer dynein arm assembly"/>
    <property type="evidence" value="ECO:0007669"/>
    <property type="project" value="TreeGrafter"/>
</dbReference>
<evidence type="ECO:0000259" key="4">
    <source>
        <dbReference type="Pfam" id="PF12777"/>
    </source>
</evidence>
<dbReference type="GO" id="GO:0060294">
    <property type="term" value="P:cilium movement involved in cell motility"/>
    <property type="evidence" value="ECO:0007669"/>
    <property type="project" value="TreeGrafter"/>
</dbReference>
<gene>
    <name evidence="5" type="ORF">CHLNCDRAFT_144018</name>
</gene>
<comment type="subcellular location">
    <subcellularLocation>
        <location evidence="1">Cell projection</location>
        <location evidence="1">Cilium</location>
    </subcellularLocation>
</comment>
<dbReference type="GO" id="GO:0051959">
    <property type="term" value="F:dynein light intermediate chain binding"/>
    <property type="evidence" value="ECO:0007669"/>
    <property type="project" value="InterPro"/>
</dbReference>
<evidence type="ECO:0000313" key="5">
    <source>
        <dbReference type="EMBL" id="EFN50656.1"/>
    </source>
</evidence>
<dbReference type="KEGG" id="cvr:CHLNCDRAFT_144018"/>
<keyword evidence="3" id="KW-0966">Cell projection</keyword>
<dbReference type="Proteomes" id="UP000008141">
    <property type="component" value="Unassembled WGS sequence"/>
</dbReference>
<dbReference type="EMBL" id="GL433895">
    <property type="protein sequence ID" value="EFN50656.1"/>
    <property type="molecule type" value="Genomic_DNA"/>
</dbReference>
<evidence type="ECO:0000256" key="1">
    <source>
        <dbReference type="ARBA" id="ARBA00004138"/>
    </source>
</evidence>
<dbReference type="eggNOG" id="KOG3595">
    <property type="taxonomic scope" value="Eukaryota"/>
</dbReference>
<evidence type="ECO:0000256" key="3">
    <source>
        <dbReference type="ARBA" id="ARBA00023273"/>
    </source>
</evidence>
<dbReference type="GO" id="GO:0045505">
    <property type="term" value="F:dynein intermediate chain binding"/>
    <property type="evidence" value="ECO:0007669"/>
    <property type="project" value="InterPro"/>
</dbReference>
<protein>
    <recommendedName>
        <fullName evidence="4">Dynein heavy chain coiled coil stalk domain-containing protein</fullName>
    </recommendedName>
</protein>
<dbReference type="RefSeq" id="XP_005842773.1">
    <property type="nucleotide sequence ID" value="XM_005842714.1"/>
</dbReference>
<dbReference type="STRING" id="554065.E1ZU38"/>
<feature type="domain" description="Dynein heavy chain coiled coil stalk" evidence="4">
    <location>
        <begin position="4"/>
        <end position="72"/>
    </location>
</feature>
<dbReference type="PANTHER" id="PTHR10676">
    <property type="entry name" value="DYNEIN HEAVY CHAIN FAMILY PROTEIN"/>
    <property type="match status" value="1"/>
</dbReference>
<sequence length="74" mass="8088">ALEEDAAATQARMDAANALISALGGEEVRWTAQSRAFDDQISRLTGDCAVASSFVSYLGPFNREFRELMVARDF</sequence>
<feature type="non-terminal residue" evidence="5">
    <location>
        <position position="1"/>
    </location>
</feature>
<proteinExistence type="predicted"/>
<dbReference type="InParanoid" id="E1ZU38"/>
<dbReference type="Pfam" id="PF12777">
    <property type="entry name" value="MT"/>
    <property type="match status" value="1"/>
</dbReference>
<dbReference type="InterPro" id="IPR024743">
    <property type="entry name" value="Dynein_HC_stalk"/>
</dbReference>
<reference evidence="5 6" key="1">
    <citation type="journal article" date="2010" name="Plant Cell">
        <title>The Chlorella variabilis NC64A genome reveals adaptation to photosymbiosis, coevolution with viruses, and cryptic sex.</title>
        <authorList>
            <person name="Blanc G."/>
            <person name="Duncan G."/>
            <person name="Agarkova I."/>
            <person name="Borodovsky M."/>
            <person name="Gurnon J."/>
            <person name="Kuo A."/>
            <person name="Lindquist E."/>
            <person name="Lucas S."/>
            <person name="Pangilinan J."/>
            <person name="Polle J."/>
            <person name="Salamov A."/>
            <person name="Terry A."/>
            <person name="Yamada T."/>
            <person name="Dunigan D.D."/>
            <person name="Grigoriev I.V."/>
            <person name="Claverie J.M."/>
            <person name="Van Etten J.L."/>
        </authorList>
    </citation>
    <scope>NUCLEOTIDE SEQUENCE [LARGE SCALE GENOMIC DNA]</scope>
    <source>
        <strain evidence="5 6">NC64A</strain>
    </source>
</reference>
<organism evidence="6">
    <name type="scientific">Chlorella variabilis</name>
    <name type="common">Green alga</name>
    <dbReference type="NCBI Taxonomy" id="554065"/>
    <lineage>
        <taxon>Eukaryota</taxon>
        <taxon>Viridiplantae</taxon>
        <taxon>Chlorophyta</taxon>
        <taxon>core chlorophytes</taxon>
        <taxon>Trebouxiophyceae</taxon>
        <taxon>Chlorellales</taxon>
        <taxon>Chlorellaceae</taxon>
        <taxon>Chlorella clade</taxon>
        <taxon>Chlorella</taxon>
    </lineage>
</organism>
<accession>E1ZU38</accession>
<feature type="non-terminal residue" evidence="5">
    <location>
        <position position="74"/>
    </location>
</feature>
<keyword evidence="6" id="KW-1185">Reference proteome</keyword>
<dbReference type="GO" id="GO:0097729">
    <property type="term" value="C:9+2 motile cilium"/>
    <property type="evidence" value="ECO:0007669"/>
    <property type="project" value="TreeGrafter"/>
</dbReference>
<dbReference type="GeneID" id="17350090"/>
<dbReference type="Gene3D" id="1.20.920.20">
    <property type="match status" value="1"/>
</dbReference>
<dbReference type="InterPro" id="IPR026983">
    <property type="entry name" value="DHC"/>
</dbReference>
<evidence type="ECO:0000313" key="6">
    <source>
        <dbReference type="Proteomes" id="UP000008141"/>
    </source>
</evidence>
<dbReference type="GO" id="GO:0008569">
    <property type="term" value="F:minus-end-directed microtubule motor activity"/>
    <property type="evidence" value="ECO:0007669"/>
    <property type="project" value="TreeGrafter"/>
</dbReference>
<dbReference type="PANTHER" id="PTHR10676:SF365">
    <property type="entry name" value="AAA+ ATPASE DOMAIN-CONTAINING PROTEIN"/>
    <property type="match status" value="1"/>
</dbReference>
<dbReference type="OrthoDB" id="509888at2759"/>
<keyword evidence="2" id="KW-0969">Cilium</keyword>
<dbReference type="AlphaFoldDB" id="E1ZU38"/>
<name>E1ZU38_CHLVA</name>
<evidence type="ECO:0000256" key="2">
    <source>
        <dbReference type="ARBA" id="ARBA00023069"/>
    </source>
</evidence>